<keyword evidence="3" id="KW-0804">Transcription</keyword>
<evidence type="ECO:0000313" key="7">
    <source>
        <dbReference type="Proteomes" id="UP001500620"/>
    </source>
</evidence>
<dbReference type="InterPro" id="IPR001647">
    <property type="entry name" value="HTH_TetR"/>
</dbReference>
<dbReference type="SUPFAM" id="SSF48498">
    <property type="entry name" value="Tetracyclin repressor-like, C-terminal domain"/>
    <property type="match status" value="1"/>
</dbReference>
<organism evidence="6 7">
    <name type="scientific">Dactylosporangium darangshiense</name>
    <dbReference type="NCBI Taxonomy" id="579108"/>
    <lineage>
        <taxon>Bacteria</taxon>
        <taxon>Bacillati</taxon>
        <taxon>Actinomycetota</taxon>
        <taxon>Actinomycetes</taxon>
        <taxon>Micromonosporales</taxon>
        <taxon>Micromonosporaceae</taxon>
        <taxon>Dactylosporangium</taxon>
    </lineage>
</organism>
<feature type="DNA-binding region" description="H-T-H motif" evidence="4">
    <location>
        <begin position="34"/>
        <end position="53"/>
    </location>
</feature>
<dbReference type="Gene3D" id="1.10.357.10">
    <property type="entry name" value="Tetracycline Repressor, domain 2"/>
    <property type="match status" value="1"/>
</dbReference>
<dbReference type="PANTHER" id="PTHR47506:SF6">
    <property type="entry name" value="HTH-TYPE TRANSCRIPTIONAL REPRESSOR NEMR"/>
    <property type="match status" value="1"/>
</dbReference>
<dbReference type="PANTHER" id="PTHR47506">
    <property type="entry name" value="TRANSCRIPTIONAL REGULATORY PROTEIN"/>
    <property type="match status" value="1"/>
</dbReference>
<dbReference type="EMBL" id="BAABAT010000026">
    <property type="protein sequence ID" value="GAA4257150.1"/>
    <property type="molecule type" value="Genomic_DNA"/>
</dbReference>
<evidence type="ECO:0000256" key="3">
    <source>
        <dbReference type="ARBA" id="ARBA00023163"/>
    </source>
</evidence>
<protein>
    <submittedName>
        <fullName evidence="6">TetR family transcriptional regulator</fullName>
    </submittedName>
</protein>
<keyword evidence="1" id="KW-0805">Transcription regulation</keyword>
<name>A0ABP8DIX3_9ACTN</name>
<dbReference type="PRINTS" id="PR00455">
    <property type="entry name" value="HTHTETR"/>
</dbReference>
<evidence type="ECO:0000313" key="6">
    <source>
        <dbReference type="EMBL" id="GAA4257150.1"/>
    </source>
</evidence>
<proteinExistence type="predicted"/>
<dbReference type="InterPro" id="IPR036271">
    <property type="entry name" value="Tet_transcr_reg_TetR-rel_C_sf"/>
</dbReference>
<dbReference type="Pfam" id="PF00440">
    <property type="entry name" value="TetR_N"/>
    <property type="match status" value="1"/>
</dbReference>
<dbReference type="Gene3D" id="1.10.10.60">
    <property type="entry name" value="Homeodomain-like"/>
    <property type="match status" value="1"/>
</dbReference>
<evidence type="ECO:0000259" key="5">
    <source>
        <dbReference type="PROSITE" id="PS50977"/>
    </source>
</evidence>
<gene>
    <name evidence="6" type="ORF">GCM10022255_072850</name>
</gene>
<evidence type="ECO:0000256" key="2">
    <source>
        <dbReference type="ARBA" id="ARBA00023125"/>
    </source>
</evidence>
<keyword evidence="7" id="KW-1185">Reference proteome</keyword>
<evidence type="ECO:0000256" key="4">
    <source>
        <dbReference type="PROSITE-ProRule" id="PRU00335"/>
    </source>
</evidence>
<sequence length="210" mass="23246">MTIDGRLARGERARTAALDAAIVLATESGLDGLSFNQLAERLGVSKSGLFAHWRTKEELQLAAIEHAQERYTRVVVRPALHEPRGLRRLWAMHDRRLADVASGDLPGGCFFCNAQFEFAARPGVVHDRLAEALGLWHVLLERLITEAMQLGELRTDTDPAQLAFELNAHETAAIYESRLLPASQVYTYARTAALVRLRGLSPTPELLPEA</sequence>
<dbReference type="InterPro" id="IPR009057">
    <property type="entry name" value="Homeodomain-like_sf"/>
</dbReference>
<reference evidence="7" key="1">
    <citation type="journal article" date="2019" name="Int. J. Syst. Evol. Microbiol.">
        <title>The Global Catalogue of Microorganisms (GCM) 10K type strain sequencing project: providing services to taxonomists for standard genome sequencing and annotation.</title>
        <authorList>
            <consortium name="The Broad Institute Genomics Platform"/>
            <consortium name="The Broad Institute Genome Sequencing Center for Infectious Disease"/>
            <person name="Wu L."/>
            <person name="Ma J."/>
        </authorList>
    </citation>
    <scope>NUCLEOTIDE SEQUENCE [LARGE SCALE GENOMIC DNA]</scope>
    <source>
        <strain evidence="7">JCM 17441</strain>
    </source>
</reference>
<feature type="domain" description="HTH tetR-type" evidence="5">
    <location>
        <begin position="11"/>
        <end position="71"/>
    </location>
</feature>
<comment type="caution">
    <text evidence="6">The sequence shown here is derived from an EMBL/GenBank/DDBJ whole genome shotgun (WGS) entry which is preliminary data.</text>
</comment>
<dbReference type="RefSeq" id="WP_345134141.1">
    <property type="nucleotide sequence ID" value="NZ_BAABAT010000026.1"/>
</dbReference>
<accession>A0ABP8DIX3</accession>
<dbReference type="InterPro" id="IPR011075">
    <property type="entry name" value="TetR_C"/>
</dbReference>
<evidence type="ECO:0000256" key="1">
    <source>
        <dbReference type="ARBA" id="ARBA00023015"/>
    </source>
</evidence>
<keyword evidence="2 4" id="KW-0238">DNA-binding</keyword>
<dbReference type="PROSITE" id="PS50977">
    <property type="entry name" value="HTH_TETR_2"/>
    <property type="match status" value="1"/>
</dbReference>
<dbReference type="Pfam" id="PF16925">
    <property type="entry name" value="TetR_C_13"/>
    <property type="match status" value="1"/>
</dbReference>
<dbReference type="Proteomes" id="UP001500620">
    <property type="component" value="Unassembled WGS sequence"/>
</dbReference>
<dbReference type="SUPFAM" id="SSF46689">
    <property type="entry name" value="Homeodomain-like"/>
    <property type="match status" value="1"/>
</dbReference>